<comment type="caution">
    <text evidence="1">The sequence shown here is derived from an EMBL/GenBank/DDBJ whole genome shotgun (WGS) entry which is preliminary data.</text>
</comment>
<sequence length="120" mass="13968">MKLIFNFPDSALMPNRKNGRHWATYQKAKEKARIEGFYVAKEANKRIKYPFLNVPLSIMFYFPTKHKRDLDNLLSAMKYHLDGIAKALEIDDTQFYPIVISKDIDPNKKGFVEVIIDADS</sequence>
<dbReference type="GO" id="GO:0000287">
    <property type="term" value="F:magnesium ion binding"/>
    <property type="evidence" value="ECO:0007669"/>
    <property type="project" value="InterPro"/>
</dbReference>
<dbReference type="AlphaFoldDB" id="V8GA63"/>
<dbReference type="SUPFAM" id="SSF103084">
    <property type="entry name" value="Holliday junction resolvase RusA"/>
    <property type="match status" value="1"/>
</dbReference>
<dbReference type="GO" id="GO:0006310">
    <property type="term" value="P:DNA recombination"/>
    <property type="evidence" value="ECO:0007669"/>
    <property type="project" value="InterPro"/>
</dbReference>
<dbReference type="InterPro" id="IPR036614">
    <property type="entry name" value="RusA-like_sf"/>
</dbReference>
<dbReference type="GO" id="GO:0006281">
    <property type="term" value="P:DNA repair"/>
    <property type="evidence" value="ECO:0007669"/>
    <property type="project" value="InterPro"/>
</dbReference>
<proteinExistence type="predicted"/>
<dbReference type="EMBL" id="AYSV01000007">
    <property type="protein sequence ID" value="ETD72986.1"/>
    <property type="molecule type" value="Genomic_DNA"/>
</dbReference>
<dbReference type="OrthoDB" id="8811501at2"/>
<protein>
    <submittedName>
        <fullName evidence="1">Uncharacterized protein</fullName>
    </submittedName>
</protein>
<accession>V8GA63</accession>
<evidence type="ECO:0000313" key="2">
    <source>
        <dbReference type="Proteomes" id="UP000018766"/>
    </source>
</evidence>
<dbReference type="RefSeq" id="WP_023948987.1">
    <property type="nucleotide sequence ID" value="NZ_AYSV01000007.1"/>
</dbReference>
<organism evidence="1 2">
    <name type="scientific">Pelistega indica</name>
    <dbReference type="NCBI Taxonomy" id="1414851"/>
    <lineage>
        <taxon>Bacteria</taxon>
        <taxon>Pseudomonadati</taxon>
        <taxon>Pseudomonadota</taxon>
        <taxon>Betaproteobacteria</taxon>
        <taxon>Burkholderiales</taxon>
        <taxon>Alcaligenaceae</taxon>
        <taxon>Pelistega</taxon>
    </lineage>
</organism>
<name>V8GA63_9BURK</name>
<evidence type="ECO:0000313" key="1">
    <source>
        <dbReference type="EMBL" id="ETD72986.1"/>
    </source>
</evidence>
<dbReference type="Proteomes" id="UP000018766">
    <property type="component" value="Unassembled WGS sequence"/>
</dbReference>
<dbReference type="Gene3D" id="3.30.1330.70">
    <property type="entry name" value="Holliday junction resolvase RusA"/>
    <property type="match status" value="1"/>
</dbReference>
<keyword evidence="2" id="KW-1185">Reference proteome</keyword>
<gene>
    <name evidence="1" type="ORF">V757_01000</name>
</gene>
<reference evidence="1 2" key="1">
    <citation type="submission" date="2013-11" db="EMBL/GenBank/DDBJ databases">
        <title>Genomic analysis of Pelistega sp. HM-7.</title>
        <authorList>
            <person name="Kumbhare S.V."/>
            <person name="Shetty S.A."/>
            <person name="Sharma O."/>
            <person name="Dhotre D.P."/>
        </authorList>
    </citation>
    <scope>NUCLEOTIDE SEQUENCE [LARGE SCALE GENOMIC DNA]</scope>
    <source>
        <strain evidence="1 2">HM-7</strain>
    </source>
</reference>